<evidence type="ECO:0000313" key="4">
    <source>
        <dbReference type="Proteomes" id="UP001190700"/>
    </source>
</evidence>
<dbReference type="InterPro" id="IPR001660">
    <property type="entry name" value="SAM"/>
</dbReference>
<reference evidence="3 4" key="1">
    <citation type="journal article" date="2015" name="Genome Biol. Evol.">
        <title>Comparative Genomics of a Bacterivorous Green Alga Reveals Evolutionary Causalities and Consequences of Phago-Mixotrophic Mode of Nutrition.</title>
        <authorList>
            <person name="Burns J.A."/>
            <person name="Paasch A."/>
            <person name="Narechania A."/>
            <person name="Kim E."/>
        </authorList>
    </citation>
    <scope>NUCLEOTIDE SEQUENCE [LARGE SCALE GENOMIC DNA]</scope>
    <source>
        <strain evidence="3 4">PLY_AMNH</strain>
    </source>
</reference>
<dbReference type="EMBL" id="LGRX02025964">
    <property type="protein sequence ID" value="KAK3251567.1"/>
    <property type="molecule type" value="Genomic_DNA"/>
</dbReference>
<keyword evidence="1" id="KW-0677">Repeat</keyword>
<dbReference type="PANTHER" id="PTHR10627">
    <property type="entry name" value="SCP160"/>
    <property type="match status" value="1"/>
</dbReference>
<dbReference type="PANTHER" id="PTHR10627:SF74">
    <property type="entry name" value="OS08G0526500 PROTEIN"/>
    <property type="match status" value="1"/>
</dbReference>
<comment type="caution">
    <text evidence="3">The sequence shown here is derived from an EMBL/GenBank/DDBJ whole genome shotgun (WGS) entry which is preliminary data.</text>
</comment>
<dbReference type="SUPFAM" id="SSF47769">
    <property type="entry name" value="SAM/Pointed domain"/>
    <property type="match status" value="1"/>
</dbReference>
<accession>A0AAE0CAR6</accession>
<proteinExistence type="predicted"/>
<dbReference type="InterPro" id="IPR013761">
    <property type="entry name" value="SAM/pointed_sf"/>
</dbReference>
<organism evidence="3 4">
    <name type="scientific">Cymbomonas tetramitiformis</name>
    <dbReference type="NCBI Taxonomy" id="36881"/>
    <lineage>
        <taxon>Eukaryota</taxon>
        <taxon>Viridiplantae</taxon>
        <taxon>Chlorophyta</taxon>
        <taxon>Pyramimonadophyceae</taxon>
        <taxon>Pyramimonadales</taxon>
        <taxon>Pyramimonadaceae</taxon>
        <taxon>Cymbomonas</taxon>
    </lineage>
</organism>
<keyword evidence="4" id="KW-1185">Reference proteome</keyword>
<feature type="domain" description="SAM" evidence="2">
    <location>
        <begin position="143"/>
        <end position="206"/>
    </location>
</feature>
<dbReference type="Gene3D" id="1.10.150.50">
    <property type="entry name" value="Transcription Factor, Ets-1"/>
    <property type="match status" value="1"/>
</dbReference>
<name>A0AAE0CAR6_9CHLO</name>
<gene>
    <name evidence="3" type="ORF">CYMTET_39086</name>
</gene>
<dbReference type="Proteomes" id="UP001190700">
    <property type="component" value="Unassembled WGS sequence"/>
</dbReference>
<sequence length="206" mass="22547">MVKNAKFQVTWGDKTAKATSIKSRLGAAGGVGKAKRVVSRGSIEGQWKHDMYQDQDNYGEYAEAPRRKVAIKGANAGKWKHDMFEDMEREERGAGRVGKKGAWRGLPTSDLRWQLSTNADPAAQRLVTVGGVRGQVARGAGGKGGKNATSLPEFLRSLELSKYLAVLKQEEIDLQALRHMSDEDLQSLDIPMGPRKKLLGAIKTLS</sequence>
<dbReference type="Pfam" id="PF00536">
    <property type="entry name" value="SAM_1"/>
    <property type="match status" value="1"/>
</dbReference>
<protein>
    <recommendedName>
        <fullName evidence="2">SAM domain-containing protein</fullName>
    </recommendedName>
</protein>
<dbReference type="AlphaFoldDB" id="A0AAE0CAR6"/>
<evidence type="ECO:0000259" key="2">
    <source>
        <dbReference type="SMART" id="SM00454"/>
    </source>
</evidence>
<dbReference type="SMART" id="SM00454">
    <property type="entry name" value="SAM"/>
    <property type="match status" value="1"/>
</dbReference>
<evidence type="ECO:0000256" key="1">
    <source>
        <dbReference type="ARBA" id="ARBA00022737"/>
    </source>
</evidence>
<evidence type="ECO:0000313" key="3">
    <source>
        <dbReference type="EMBL" id="KAK3251567.1"/>
    </source>
</evidence>